<evidence type="ECO:0000256" key="1">
    <source>
        <dbReference type="SAM" id="MobiDB-lite"/>
    </source>
</evidence>
<dbReference type="GO" id="GO:0016787">
    <property type="term" value="F:hydrolase activity"/>
    <property type="evidence" value="ECO:0007669"/>
    <property type="project" value="UniProtKB-ARBA"/>
</dbReference>
<organism evidence="3 4">
    <name type="scientific">Afipia felis</name>
    <name type="common">Cat scratch disease bacillus</name>
    <dbReference type="NCBI Taxonomy" id="1035"/>
    <lineage>
        <taxon>Bacteria</taxon>
        <taxon>Pseudomonadati</taxon>
        <taxon>Pseudomonadota</taxon>
        <taxon>Alphaproteobacteria</taxon>
        <taxon>Hyphomicrobiales</taxon>
        <taxon>Nitrobacteraceae</taxon>
        <taxon>Afipia</taxon>
    </lineage>
</organism>
<evidence type="ECO:0000256" key="2">
    <source>
        <dbReference type="SAM" id="SignalP"/>
    </source>
</evidence>
<accession>A0A090MN22</accession>
<gene>
    <name evidence="3" type="ORF">BN961_01077</name>
</gene>
<comment type="caution">
    <text evidence="3">The sequence shown here is derived from an EMBL/GenBank/DDBJ whole genome shotgun (WGS) entry which is preliminary data.</text>
</comment>
<dbReference type="InterPro" id="IPR017850">
    <property type="entry name" value="Alkaline_phosphatase_core_sf"/>
</dbReference>
<dbReference type="AlphaFoldDB" id="A0A090MN22"/>
<feature type="chain" id="PRO_5001859960" evidence="2">
    <location>
        <begin position="27"/>
        <end position="636"/>
    </location>
</feature>
<proteinExistence type="predicted"/>
<keyword evidence="4" id="KW-1185">Reference proteome</keyword>
<dbReference type="Pfam" id="PF01663">
    <property type="entry name" value="Phosphodiest"/>
    <property type="match status" value="1"/>
</dbReference>
<name>A0A090MN22_AFIFE</name>
<dbReference type="SUPFAM" id="SSF53649">
    <property type="entry name" value="Alkaline phosphatase-like"/>
    <property type="match status" value="1"/>
</dbReference>
<reference evidence="3 4" key="1">
    <citation type="journal article" date="2014" name="Genome Announc.">
        <title>Genome Sequence of Afipia felis Strain 76713, Isolated in Hospital Water Using an Amoeba Co-Culture Procedure.</title>
        <authorList>
            <person name="Benamar S."/>
            <person name="La Scola B."/>
            <person name="Croce O."/>
        </authorList>
    </citation>
    <scope>NUCLEOTIDE SEQUENCE [LARGE SCALE GENOMIC DNA]</scope>
    <source>
        <strain evidence="3 4">76713</strain>
    </source>
</reference>
<dbReference type="PANTHER" id="PTHR10151">
    <property type="entry name" value="ECTONUCLEOTIDE PYROPHOSPHATASE/PHOSPHODIESTERASE"/>
    <property type="match status" value="1"/>
</dbReference>
<evidence type="ECO:0000313" key="4">
    <source>
        <dbReference type="Proteomes" id="UP000035762"/>
    </source>
</evidence>
<dbReference type="Gene3D" id="3.40.720.10">
    <property type="entry name" value="Alkaline Phosphatase, subunit A"/>
    <property type="match status" value="1"/>
</dbReference>
<dbReference type="EMBL" id="CCAZ020000001">
    <property type="protein sequence ID" value="CEG07677.1"/>
    <property type="molecule type" value="Genomic_DNA"/>
</dbReference>
<dbReference type="STRING" id="1035.BN961_01077"/>
<feature type="signal peptide" evidence="2">
    <location>
        <begin position="1"/>
        <end position="26"/>
    </location>
</feature>
<dbReference type="PANTHER" id="PTHR10151:SF120">
    <property type="entry name" value="BIS(5'-ADENOSYL)-TRIPHOSPHATASE"/>
    <property type="match status" value="1"/>
</dbReference>
<feature type="region of interest" description="Disordered" evidence="1">
    <location>
        <begin position="207"/>
        <end position="226"/>
    </location>
</feature>
<dbReference type="InterPro" id="IPR002591">
    <property type="entry name" value="Phosphodiest/P_Trfase"/>
</dbReference>
<protein>
    <submittedName>
        <fullName evidence="3">Type I phosphodiesterase / nucleotide pyrophosphatase</fullName>
    </submittedName>
</protein>
<dbReference type="OrthoDB" id="9779418at2"/>
<dbReference type="Proteomes" id="UP000035762">
    <property type="component" value="Unassembled WGS sequence"/>
</dbReference>
<sequence>MRARVSLPLSLAIAGLLPAFSSASHAANATPHNLILFVPDGLRALKVTPETAPAMAALRDTGVNFKNPHSLFPTFTMPNSSGMATGHYLGDTGIYSNTIYSGYPVGAAHGSMTPFLENDPILGDVDDHFGGNYLNEETILASARRAGFSTAAIGKLGPTLMFDHTERSGAKTIVIDDQTGASKDGKDLGIPLSDEIRKAIEAANLPLKTPSRGDNGKAGSSEKPGTTIANVDQQQYFTDVVTKAVLPMFKARNKPFVLVLWSRDPDGTQHNQGDSLGQLTPGINGPTSLAAIKNADNNLAQVRQALKDLGLDASTNIVVSADHGFSTISKDSTTSAAAKGEYKDVPKGQLPPGFVALDLARALDLPLLDPDSNNAPVAANTYPRLGNGLLGKDAAHPAAIVAANGGSDLVYIPGTGGKGKKANKALARKIVAALLKQDYVSGLFVHDELGRIPGTLPLSAINLKGAGVTPHPAIVINFRSYATDCGDPLLCGVTVCDTRLQQGQGMHGNFSRADTMNFMAAIGPDFKTGYVDALPASNADVGMTIAQILGLRSTANGGLTGRVLSEAIPNGITPKTAVTSRLMSKPSDNGLRTVVQYQRVLGQRYFDVAGFPGRTLGLDPVDTAEKSNKKHANAAR</sequence>
<keyword evidence="2" id="KW-0732">Signal</keyword>
<dbReference type="RefSeq" id="WP_048755862.1">
    <property type="nucleotide sequence ID" value="NZ_CCAZ020000001.1"/>
</dbReference>
<evidence type="ECO:0000313" key="3">
    <source>
        <dbReference type="EMBL" id="CEG07677.1"/>
    </source>
</evidence>